<feature type="transmembrane region" description="Helical" evidence="1">
    <location>
        <begin position="126"/>
        <end position="150"/>
    </location>
</feature>
<evidence type="ECO:0000313" key="2">
    <source>
        <dbReference type="EMBL" id="GCE28532.1"/>
    </source>
</evidence>
<keyword evidence="1" id="KW-1133">Transmembrane helix</keyword>
<accession>A0A402BB65</accession>
<feature type="transmembrane region" description="Helical" evidence="1">
    <location>
        <begin position="12"/>
        <end position="34"/>
    </location>
</feature>
<dbReference type="Proteomes" id="UP000287171">
    <property type="component" value="Unassembled WGS sequence"/>
</dbReference>
<protein>
    <submittedName>
        <fullName evidence="2">Uncharacterized protein</fullName>
    </submittedName>
</protein>
<feature type="transmembrane region" description="Helical" evidence="1">
    <location>
        <begin position="157"/>
        <end position="176"/>
    </location>
</feature>
<proteinExistence type="predicted"/>
<sequence length="248" mass="28580">MSFDQLAYECRLHWKSLFLAPAALMLACILFALLQLNFKENVGRTYLGFAEIFIPLAAGVISGSLIVREPALELQLTVAQTYRKTTFQRVFLLTLIYAFFCCLLISGMALLHFWFLPSYLLTSPVIWQWLLAQFIWFAPLVWFVAVGVCLSALTLNSVVNGAILAAFWLIELLYWGPFHDNVWLRSIYIFPTTMWIYQGDSVHLPAWYLNDFWLLPHVEQVIMAVILFGLSWFLLRNTEHLLKGATTE</sequence>
<feature type="transmembrane region" description="Helical" evidence="1">
    <location>
        <begin position="214"/>
        <end position="235"/>
    </location>
</feature>
<keyword evidence="3" id="KW-1185">Reference proteome</keyword>
<keyword evidence="1" id="KW-0472">Membrane</keyword>
<feature type="transmembrane region" description="Helical" evidence="1">
    <location>
        <begin position="90"/>
        <end position="114"/>
    </location>
</feature>
<name>A0A402BB65_9CHLR</name>
<reference evidence="3" key="1">
    <citation type="submission" date="2018-12" db="EMBL/GenBank/DDBJ databases">
        <title>Tengunoibacter tsumagoiensis gen. nov., sp. nov., Dictyobacter kobayashii sp. nov., D. alpinus sp. nov., and D. joshuensis sp. nov. and description of Dictyobacteraceae fam. nov. within the order Ktedonobacterales isolated from Tengu-no-mugimeshi.</title>
        <authorList>
            <person name="Wang C.M."/>
            <person name="Zheng Y."/>
            <person name="Sakai Y."/>
            <person name="Toyoda A."/>
            <person name="Minakuchi Y."/>
            <person name="Abe K."/>
            <person name="Yokota A."/>
            <person name="Yabe S."/>
        </authorList>
    </citation>
    <scope>NUCLEOTIDE SEQUENCE [LARGE SCALE GENOMIC DNA]</scope>
    <source>
        <strain evidence="3">Uno16</strain>
    </source>
</reference>
<evidence type="ECO:0000313" key="3">
    <source>
        <dbReference type="Proteomes" id="UP000287171"/>
    </source>
</evidence>
<gene>
    <name evidence="2" type="ORF">KDA_40160</name>
</gene>
<dbReference type="OrthoDB" id="9825032at2"/>
<dbReference type="RefSeq" id="WP_126628739.1">
    <property type="nucleotide sequence ID" value="NZ_BIFT01000001.1"/>
</dbReference>
<feature type="transmembrane region" description="Helical" evidence="1">
    <location>
        <begin position="46"/>
        <end position="67"/>
    </location>
</feature>
<dbReference type="EMBL" id="BIFT01000001">
    <property type="protein sequence ID" value="GCE28532.1"/>
    <property type="molecule type" value="Genomic_DNA"/>
</dbReference>
<comment type="caution">
    <text evidence="2">The sequence shown here is derived from an EMBL/GenBank/DDBJ whole genome shotgun (WGS) entry which is preliminary data.</text>
</comment>
<organism evidence="2 3">
    <name type="scientific">Dictyobacter alpinus</name>
    <dbReference type="NCBI Taxonomy" id="2014873"/>
    <lineage>
        <taxon>Bacteria</taxon>
        <taxon>Bacillati</taxon>
        <taxon>Chloroflexota</taxon>
        <taxon>Ktedonobacteria</taxon>
        <taxon>Ktedonobacterales</taxon>
        <taxon>Dictyobacteraceae</taxon>
        <taxon>Dictyobacter</taxon>
    </lineage>
</organism>
<evidence type="ECO:0000256" key="1">
    <source>
        <dbReference type="SAM" id="Phobius"/>
    </source>
</evidence>
<dbReference type="AlphaFoldDB" id="A0A402BB65"/>
<keyword evidence="1" id="KW-0812">Transmembrane</keyword>